<dbReference type="Pfam" id="PF09335">
    <property type="entry name" value="VTT_dom"/>
    <property type="match status" value="1"/>
</dbReference>
<gene>
    <name evidence="9" type="ORF">A2544_01935</name>
</gene>
<keyword evidence="6 7" id="KW-0472">Membrane</keyword>
<evidence type="ECO:0000256" key="2">
    <source>
        <dbReference type="ARBA" id="ARBA00010792"/>
    </source>
</evidence>
<evidence type="ECO:0000313" key="9">
    <source>
        <dbReference type="EMBL" id="OHB17801.1"/>
    </source>
</evidence>
<comment type="similarity">
    <text evidence="2 7">Belongs to the DedA family.</text>
</comment>
<dbReference type="InterPro" id="IPR032818">
    <property type="entry name" value="DedA-like"/>
</dbReference>
<accession>A0A1G2V839</accession>
<comment type="subcellular location">
    <subcellularLocation>
        <location evidence="1 7">Cell membrane</location>
        <topology evidence="1 7">Multi-pass membrane protein</topology>
    </subcellularLocation>
</comment>
<keyword evidence="4 7" id="KW-0812">Transmembrane</keyword>
<organism evidence="9 10">
    <name type="scientific">Candidatus Zambryskibacteria bacterium RIFOXYD2_FULL_43_10</name>
    <dbReference type="NCBI Taxonomy" id="1802782"/>
    <lineage>
        <taxon>Bacteria</taxon>
        <taxon>Candidatus Zambryskiibacteriota</taxon>
    </lineage>
</organism>
<proteinExistence type="inferred from homology"/>
<keyword evidence="3 7" id="KW-1003">Cell membrane</keyword>
<dbReference type="EMBL" id="MHWZ01000013">
    <property type="protein sequence ID" value="OHB17801.1"/>
    <property type="molecule type" value="Genomic_DNA"/>
</dbReference>
<evidence type="ECO:0000256" key="6">
    <source>
        <dbReference type="ARBA" id="ARBA00023136"/>
    </source>
</evidence>
<evidence type="ECO:0000256" key="5">
    <source>
        <dbReference type="ARBA" id="ARBA00022989"/>
    </source>
</evidence>
<dbReference type="AlphaFoldDB" id="A0A1G2V839"/>
<sequence>MIMSAVIAFLQTHSVLAYPVLFLGSYADTFIGIGFFIYGEIFFIAGSVLAGAGVLDIWLVALALYLGGILGDTSSYFIGLKYGASVFKNGRRIFSIENYKKGKKLFHKHGNKGIFLARFMGPLSWVTPFFAGVYKVPYRYFFYYNMAGVILAISQFLIIGYAFGANWQYILSVIQYDMRLVFWVFVIVISLYFVVRKFFKNKNQF</sequence>
<dbReference type="InterPro" id="IPR032816">
    <property type="entry name" value="VTT_dom"/>
</dbReference>
<evidence type="ECO:0000259" key="8">
    <source>
        <dbReference type="Pfam" id="PF09335"/>
    </source>
</evidence>
<name>A0A1G2V839_9BACT</name>
<evidence type="ECO:0000256" key="7">
    <source>
        <dbReference type="RuleBase" id="RU367016"/>
    </source>
</evidence>
<feature type="transmembrane region" description="Helical" evidence="7">
    <location>
        <begin position="176"/>
        <end position="195"/>
    </location>
</feature>
<feature type="transmembrane region" description="Helical" evidence="7">
    <location>
        <begin position="41"/>
        <end position="66"/>
    </location>
</feature>
<keyword evidence="5 7" id="KW-1133">Transmembrane helix</keyword>
<evidence type="ECO:0000256" key="1">
    <source>
        <dbReference type="ARBA" id="ARBA00004651"/>
    </source>
</evidence>
<feature type="domain" description="VTT" evidence="8">
    <location>
        <begin position="40"/>
        <end position="161"/>
    </location>
</feature>
<dbReference type="GO" id="GO:0005886">
    <property type="term" value="C:plasma membrane"/>
    <property type="evidence" value="ECO:0007669"/>
    <property type="project" value="UniProtKB-SubCell"/>
</dbReference>
<dbReference type="PANTHER" id="PTHR30353:SF15">
    <property type="entry name" value="INNER MEMBRANE PROTEIN YABI"/>
    <property type="match status" value="1"/>
</dbReference>
<evidence type="ECO:0000256" key="4">
    <source>
        <dbReference type="ARBA" id="ARBA00022692"/>
    </source>
</evidence>
<feature type="transmembrane region" description="Helical" evidence="7">
    <location>
        <begin position="113"/>
        <end position="134"/>
    </location>
</feature>
<dbReference type="STRING" id="1802782.A2544_01935"/>
<evidence type="ECO:0000313" key="10">
    <source>
        <dbReference type="Proteomes" id="UP000176868"/>
    </source>
</evidence>
<protein>
    <recommendedName>
        <fullName evidence="8">VTT domain-containing protein</fullName>
    </recommendedName>
</protein>
<comment type="caution">
    <text evidence="9">The sequence shown here is derived from an EMBL/GenBank/DDBJ whole genome shotgun (WGS) entry which is preliminary data.</text>
</comment>
<dbReference type="PANTHER" id="PTHR30353">
    <property type="entry name" value="INNER MEMBRANE PROTEIN DEDA-RELATED"/>
    <property type="match status" value="1"/>
</dbReference>
<feature type="transmembrane region" description="Helical" evidence="7">
    <location>
        <begin position="140"/>
        <end position="164"/>
    </location>
</feature>
<evidence type="ECO:0000256" key="3">
    <source>
        <dbReference type="ARBA" id="ARBA00022475"/>
    </source>
</evidence>
<dbReference type="Proteomes" id="UP000176868">
    <property type="component" value="Unassembled WGS sequence"/>
</dbReference>
<reference evidence="9 10" key="1">
    <citation type="journal article" date="2016" name="Nat. Commun.">
        <title>Thousands of microbial genomes shed light on interconnected biogeochemical processes in an aquifer system.</title>
        <authorList>
            <person name="Anantharaman K."/>
            <person name="Brown C.T."/>
            <person name="Hug L.A."/>
            <person name="Sharon I."/>
            <person name="Castelle C.J."/>
            <person name="Probst A.J."/>
            <person name="Thomas B.C."/>
            <person name="Singh A."/>
            <person name="Wilkins M.J."/>
            <person name="Karaoz U."/>
            <person name="Brodie E.L."/>
            <person name="Williams K.H."/>
            <person name="Hubbard S.S."/>
            <person name="Banfield J.F."/>
        </authorList>
    </citation>
    <scope>NUCLEOTIDE SEQUENCE [LARGE SCALE GENOMIC DNA]</scope>
</reference>